<feature type="domain" description="Thioredoxin" evidence="3">
    <location>
        <begin position="33"/>
        <end position="166"/>
    </location>
</feature>
<feature type="signal peptide" evidence="2">
    <location>
        <begin position="1"/>
        <end position="27"/>
    </location>
</feature>
<evidence type="ECO:0000313" key="5">
    <source>
        <dbReference type="Proteomes" id="UP000244930"/>
    </source>
</evidence>
<dbReference type="InterPro" id="IPR013766">
    <property type="entry name" value="Thioredoxin_domain"/>
</dbReference>
<dbReference type="KEGG" id="acom:CEW83_14615"/>
<keyword evidence="5" id="KW-1185">Reference proteome</keyword>
<dbReference type="AlphaFoldDB" id="A0A2U8GZ58"/>
<dbReference type="PANTHER" id="PTHR42852:SF17">
    <property type="entry name" value="THIOREDOXIN-LIKE PROTEIN HI_1115"/>
    <property type="match status" value="1"/>
</dbReference>
<dbReference type="InterPro" id="IPR017937">
    <property type="entry name" value="Thioredoxin_CS"/>
</dbReference>
<sequence>MKTGRTVGRTLLASLAFALSLPFGAQANGLETIDQLPPFPPALLKALDGVRGKAVMVNFWASWCGPCRDEMPALVELDEAEPGMVLITVAVADRAADTRRFLDDHLLDTLVVIADHDQAISRQWGVRTIPTTYVLDTSHQPRLRVRGEADWRDAAVRSRVLKAAGFDKRMNPN</sequence>
<dbReference type="Gene3D" id="3.40.30.10">
    <property type="entry name" value="Glutaredoxin"/>
    <property type="match status" value="1"/>
</dbReference>
<dbReference type="EMBL" id="CP022187">
    <property type="protein sequence ID" value="AWI77735.1"/>
    <property type="molecule type" value="Genomic_DNA"/>
</dbReference>
<name>A0A2U8GZ58_9RHOO</name>
<evidence type="ECO:0000259" key="3">
    <source>
        <dbReference type="PROSITE" id="PS51352"/>
    </source>
</evidence>
<dbReference type="PROSITE" id="PS00194">
    <property type="entry name" value="THIOREDOXIN_1"/>
    <property type="match status" value="1"/>
</dbReference>
<dbReference type="Proteomes" id="UP000244930">
    <property type="component" value="Chromosome"/>
</dbReference>
<dbReference type="Pfam" id="PF00578">
    <property type="entry name" value="AhpC-TSA"/>
    <property type="match status" value="1"/>
</dbReference>
<dbReference type="InterPro" id="IPR050553">
    <property type="entry name" value="Thioredoxin_ResA/DsbE_sf"/>
</dbReference>
<dbReference type="PROSITE" id="PS51352">
    <property type="entry name" value="THIOREDOXIN_2"/>
    <property type="match status" value="1"/>
</dbReference>
<evidence type="ECO:0000256" key="1">
    <source>
        <dbReference type="ARBA" id="ARBA00023284"/>
    </source>
</evidence>
<organism evidence="4 5">
    <name type="scientific">Parazoarcus communis</name>
    <dbReference type="NCBI Taxonomy" id="41977"/>
    <lineage>
        <taxon>Bacteria</taxon>
        <taxon>Pseudomonadati</taxon>
        <taxon>Pseudomonadota</taxon>
        <taxon>Betaproteobacteria</taxon>
        <taxon>Rhodocyclales</taxon>
        <taxon>Zoogloeaceae</taxon>
        <taxon>Parazoarcus</taxon>
    </lineage>
</organism>
<dbReference type="SUPFAM" id="SSF52833">
    <property type="entry name" value="Thioredoxin-like"/>
    <property type="match status" value="1"/>
</dbReference>
<dbReference type="CDD" id="cd02966">
    <property type="entry name" value="TlpA_like_family"/>
    <property type="match status" value="1"/>
</dbReference>
<dbReference type="RefSeq" id="WP_108951435.1">
    <property type="nucleotide sequence ID" value="NZ_CP022187.1"/>
</dbReference>
<dbReference type="GO" id="GO:0016209">
    <property type="term" value="F:antioxidant activity"/>
    <property type="evidence" value="ECO:0007669"/>
    <property type="project" value="InterPro"/>
</dbReference>
<feature type="chain" id="PRO_5016010729" evidence="2">
    <location>
        <begin position="28"/>
        <end position="173"/>
    </location>
</feature>
<accession>A0A2U8GZ58</accession>
<dbReference type="GO" id="GO:0015036">
    <property type="term" value="F:disulfide oxidoreductase activity"/>
    <property type="evidence" value="ECO:0007669"/>
    <property type="project" value="UniProtKB-ARBA"/>
</dbReference>
<keyword evidence="2" id="KW-0732">Signal</keyword>
<protein>
    <submittedName>
        <fullName evidence="4">Thiol:disulfide oxidoreductase</fullName>
    </submittedName>
</protein>
<evidence type="ECO:0000313" key="4">
    <source>
        <dbReference type="EMBL" id="AWI77735.1"/>
    </source>
</evidence>
<dbReference type="InterPro" id="IPR000866">
    <property type="entry name" value="AhpC/TSA"/>
</dbReference>
<dbReference type="PANTHER" id="PTHR42852">
    <property type="entry name" value="THIOL:DISULFIDE INTERCHANGE PROTEIN DSBE"/>
    <property type="match status" value="1"/>
</dbReference>
<reference evidence="4 5" key="1">
    <citation type="submission" date="2017-06" db="EMBL/GenBank/DDBJ databases">
        <title>Azoarcus.</title>
        <authorList>
            <person name="Woo J.-H."/>
            <person name="Kim H.-S."/>
        </authorList>
    </citation>
    <scope>NUCLEOTIDE SEQUENCE [LARGE SCALE GENOMIC DNA]</scope>
    <source>
        <strain evidence="4 5">TSPY31</strain>
    </source>
</reference>
<dbReference type="InterPro" id="IPR036249">
    <property type="entry name" value="Thioredoxin-like_sf"/>
</dbReference>
<keyword evidence="1" id="KW-0676">Redox-active center</keyword>
<proteinExistence type="predicted"/>
<evidence type="ECO:0000256" key="2">
    <source>
        <dbReference type="SAM" id="SignalP"/>
    </source>
</evidence>
<gene>
    <name evidence="4" type="ORF">CEW83_14615</name>
</gene>